<feature type="transmembrane region" description="Helical" evidence="8">
    <location>
        <begin position="242"/>
        <end position="263"/>
    </location>
</feature>
<evidence type="ECO:0000256" key="3">
    <source>
        <dbReference type="ARBA" id="ARBA00022679"/>
    </source>
</evidence>
<sequence length="324" mass="36947">MTIFMGSENVSKKEKKFISLVIYLHDAAPYVKYFLSTIIPVIETNFEQYELVCVDDDCQDGTVEVLRDYVENRQIHAMVNVVHMSFFQGLESAMNAGRDIAIGDFVYEFDDIFVDYNPAVVMEVYDRLLEGNDIVAASSKGKLRITSKVFYSLYNKTSRGKTKIGPETFRLVSRRAINRIKSMGQYIPYRKAVYMNCGLNTTTIYYDSTDVDVRVKNKSVVSERTTLALDSFIYFTNVLERASAIICGLFLLVTIGVGVYIFSDLFRGAQTVEGWFSTMGFLALGFFGVFALLTIILKYLSVMLNLIFKHQRYLVSDIEKVVKR</sequence>
<proteinExistence type="predicted"/>
<feature type="domain" description="Glycosyltransferase 2-like" evidence="9">
    <location>
        <begin position="20"/>
        <end position="134"/>
    </location>
</feature>
<evidence type="ECO:0000313" key="11">
    <source>
        <dbReference type="Proteomes" id="UP000280696"/>
    </source>
</evidence>
<keyword evidence="6 8" id="KW-1133">Transmembrane helix</keyword>
<dbReference type="PANTHER" id="PTHR48090:SF3">
    <property type="entry name" value="UNDECAPRENYL-PHOSPHATE 4-DEOXY-4-FORMAMIDO-L-ARABINOSE TRANSFERASE"/>
    <property type="match status" value="1"/>
</dbReference>
<organism evidence="10 11">
    <name type="scientific">Parablautia intestinalis</name>
    <dbReference type="NCBI Taxonomy" id="2320100"/>
    <lineage>
        <taxon>Bacteria</taxon>
        <taxon>Bacillati</taxon>
        <taxon>Bacillota</taxon>
        <taxon>Clostridia</taxon>
        <taxon>Lachnospirales</taxon>
        <taxon>Lachnospiraceae</taxon>
        <taxon>Parablautia</taxon>
    </lineage>
</organism>
<gene>
    <name evidence="10" type="ORF">D7V94_14205</name>
</gene>
<evidence type="ECO:0000313" key="10">
    <source>
        <dbReference type="EMBL" id="RKI90271.1"/>
    </source>
</evidence>
<evidence type="ECO:0000256" key="2">
    <source>
        <dbReference type="ARBA" id="ARBA00022676"/>
    </source>
</evidence>
<keyword evidence="1" id="KW-1003">Cell membrane</keyword>
<dbReference type="OrthoDB" id="9807778at2"/>
<evidence type="ECO:0000259" key="9">
    <source>
        <dbReference type="Pfam" id="PF00535"/>
    </source>
</evidence>
<reference evidence="10 11" key="1">
    <citation type="submission" date="2018-09" db="EMBL/GenBank/DDBJ databases">
        <title>Murine metabolic-syndrome-specific gut microbial biobank.</title>
        <authorList>
            <person name="Liu C."/>
        </authorList>
    </citation>
    <scope>NUCLEOTIDE SEQUENCE [LARGE SCALE GENOMIC DNA]</scope>
    <source>
        <strain evidence="10 11">0.1xD8-82</strain>
    </source>
</reference>
<keyword evidence="5" id="KW-0448">Lipopolysaccharide biosynthesis</keyword>
<name>A0A3A9ARQ6_9FIRM</name>
<evidence type="ECO:0000256" key="5">
    <source>
        <dbReference type="ARBA" id="ARBA00022985"/>
    </source>
</evidence>
<dbReference type="InterPro" id="IPR029044">
    <property type="entry name" value="Nucleotide-diphossugar_trans"/>
</dbReference>
<evidence type="ECO:0000256" key="8">
    <source>
        <dbReference type="SAM" id="Phobius"/>
    </source>
</evidence>
<accession>A0A3A9ARQ6</accession>
<keyword evidence="11" id="KW-1185">Reference proteome</keyword>
<dbReference type="SUPFAM" id="SSF53448">
    <property type="entry name" value="Nucleotide-diphospho-sugar transferases"/>
    <property type="match status" value="1"/>
</dbReference>
<evidence type="ECO:0000256" key="1">
    <source>
        <dbReference type="ARBA" id="ARBA00022475"/>
    </source>
</evidence>
<comment type="caution">
    <text evidence="10">The sequence shown here is derived from an EMBL/GenBank/DDBJ whole genome shotgun (WGS) entry which is preliminary data.</text>
</comment>
<dbReference type="GO" id="GO:0009103">
    <property type="term" value="P:lipopolysaccharide biosynthetic process"/>
    <property type="evidence" value="ECO:0007669"/>
    <property type="project" value="UniProtKB-KW"/>
</dbReference>
<keyword evidence="2" id="KW-0328">Glycosyltransferase</keyword>
<dbReference type="InterPro" id="IPR050256">
    <property type="entry name" value="Glycosyltransferase_2"/>
</dbReference>
<dbReference type="EMBL" id="RAYQ01000015">
    <property type="protein sequence ID" value="RKI90271.1"/>
    <property type="molecule type" value="Genomic_DNA"/>
</dbReference>
<protein>
    <submittedName>
        <fullName evidence="10">Glycosyltransferase</fullName>
    </submittedName>
</protein>
<keyword evidence="4 8" id="KW-0812">Transmembrane</keyword>
<feature type="transmembrane region" description="Helical" evidence="8">
    <location>
        <begin position="275"/>
        <end position="300"/>
    </location>
</feature>
<keyword evidence="7 8" id="KW-0472">Membrane</keyword>
<dbReference type="PANTHER" id="PTHR48090">
    <property type="entry name" value="UNDECAPRENYL-PHOSPHATE 4-DEOXY-4-FORMAMIDO-L-ARABINOSE TRANSFERASE-RELATED"/>
    <property type="match status" value="1"/>
</dbReference>
<dbReference type="Gene3D" id="3.90.550.10">
    <property type="entry name" value="Spore Coat Polysaccharide Biosynthesis Protein SpsA, Chain A"/>
    <property type="match status" value="1"/>
</dbReference>
<dbReference type="Pfam" id="PF00535">
    <property type="entry name" value="Glycos_transf_2"/>
    <property type="match status" value="1"/>
</dbReference>
<keyword evidence="3 10" id="KW-0808">Transferase</keyword>
<evidence type="ECO:0000256" key="6">
    <source>
        <dbReference type="ARBA" id="ARBA00022989"/>
    </source>
</evidence>
<dbReference type="GO" id="GO:0016757">
    <property type="term" value="F:glycosyltransferase activity"/>
    <property type="evidence" value="ECO:0007669"/>
    <property type="project" value="UniProtKB-KW"/>
</dbReference>
<dbReference type="GO" id="GO:0005886">
    <property type="term" value="C:plasma membrane"/>
    <property type="evidence" value="ECO:0007669"/>
    <property type="project" value="TreeGrafter"/>
</dbReference>
<dbReference type="AlphaFoldDB" id="A0A3A9ARQ6"/>
<evidence type="ECO:0000256" key="7">
    <source>
        <dbReference type="ARBA" id="ARBA00023136"/>
    </source>
</evidence>
<evidence type="ECO:0000256" key="4">
    <source>
        <dbReference type="ARBA" id="ARBA00022692"/>
    </source>
</evidence>
<dbReference type="Proteomes" id="UP000280696">
    <property type="component" value="Unassembled WGS sequence"/>
</dbReference>
<dbReference type="InterPro" id="IPR001173">
    <property type="entry name" value="Glyco_trans_2-like"/>
</dbReference>